<comment type="caution">
    <text evidence="4">The sequence shown here is derived from an EMBL/GenBank/DDBJ whole genome shotgun (WGS) entry which is preliminary data.</text>
</comment>
<dbReference type="InterPro" id="IPR036852">
    <property type="entry name" value="Peptidase_S8/S53_dom_sf"/>
</dbReference>
<dbReference type="Pfam" id="PF00082">
    <property type="entry name" value="Peptidase_S8"/>
    <property type="match status" value="1"/>
</dbReference>
<protein>
    <recommendedName>
        <fullName evidence="3">Peptidase S8/S53 domain-containing protein</fullName>
    </recommendedName>
</protein>
<dbReference type="GO" id="GO:0004252">
    <property type="term" value="F:serine-type endopeptidase activity"/>
    <property type="evidence" value="ECO:0007669"/>
    <property type="project" value="InterPro"/>
</dbReference>
<dbReference type="AlphaFoldDB" id="A0AAD9TUD4"/>
<evidence type="ECO:0000256" key="2">
    <source>
        <dbReference type="ARBA" id="ARBA00022729"/>
    </source>
</evidence>
<dbReference type="Proteomes" id="UP001280121">
    <property type="component" value="Unassembled WGS sequence"/>
</dbReference>
<comment type="similarity">
    <text evidence="1">Belongs to the peptidase S8 family.</text>
</comment>
<dbReference type="InterPro" id="IPR045051">
    <property type="entry name" value="SBT"/>
</dbReference>
<proteinExistence type="inferred from homology"/>
<evidence type="ECO:0000256" key="1">
    <source>
        <dbReference type="ARBA" id="ARBA00011073"/>
    </source>
</evidence>
<sequence length="254" mass="27346">MEGVVSFFPRKPLLLQTTRSWDFMGFSETVKRNPSGEIDIIIGVIGTGIWPKLESFNDEGNDPLPKKCKGACEGGSNFTCNKNPQAKILKSEVVKSVGDPVTPDFSSRGPSSIIAYIIKPDISAPGVGILAGYPPILPPSGLHGLDKRSVKYNLMTGTSVACAHAAGAAAYVKSFHPYWSPSTVKSAVDYRISKTLTFSWNDFTICAGCKDADLFFSLLCIAWPMNSTINPDGEFAFGTGHIDPVKAIYPGLVY</sequence>
<dbReference type="InterPro" id="IPR000209">
    <property type="entry name" value="Peptidase_S8/S53_dom"/>
</dbReference>
<keyword evidence="5" id="KW-1185">Reference proteome</keyword>
<accession>A0AAD9TUD4</accession>
<keyword evidence="2" id="KW-0732">Signal</keyword>
<organism evidence="4 5">
    <name type="scientific">Dipteronia dyeriana</name>
    <dbReference type="NCBI Taxonomy" id="168575"/>
    <lineage>
        <taxon>Eukaryota</taxon>
        <taxon>Viridiplantae</taxon>
        <taxon>Streptophyta</taxon>
        <taxon>Embryophyta</taxon>
        <taxon>Tracheophyta</taxon>
        <taxon>Spermatophyta</taxon>
        <taxon>Magnoliopsida</taxon>
        <taxon>eudicotyledons</taxon>
        <taxon>Gunneridae</taxon>
        <taxon>Pentapetalae</taxon>
        <taxon>rosids</taxon>
        <taxon>malvids</taxon>
        <taxon>Sapindales</taxon>
        <taxon>Sapindaceae</taxon>
        <taxon>Hippocastanoideae</taxon>
        <taxon>Acereae</taxon>
        <taxon>Dipteronia</taxon>
    </lineage>
</organism>
<dbReference type="Gene3D" id="3.40.50.200">
    <property type="entry name" value="Peptidase S8/S53 domain"/>
    <property type="match status" value="2"/>
</dbReference>
<feature type="domain" description="Peptidase S8/S53" evidence="3">
    <location>
        <begin position="103"/>
        <end position="187"/>
    </location>
</feature>
<name>A0AAD9TUD4_9ROSI</name>
<dbReference type="SUPFAM" id="SSF52743">
    <property type="entry name" value="Subtilisin-like"/>
    <property type="match status" value="1"/>
</dbReference>
<gene>
    <name evidence="4" type="ORF">Ddye_023866</name>
</gene>
<dbReference type="GO" id="GO:0006508">
    <property type="term" value="P:proteolysis"/>
    <property type="evidence" value="ECO:0007669"/>
    <property type="project" value="InterPro"/>
</dbReference>
<evidence type="ECO:0000313" key="5">
    <source>
        <dbReference type="Proteomes" id="UP001280121"/>
    </source>
</evidence>
<evidence type="ECO:0000259" key="3">
    <source>
        <dbReference type="Pfam" id="PF00082"/>
    </source>
</evidence>
<dbReference type="Gene3D" id="3.50.30.30">
    <property type="match status" value="1"/>
</dbReference>
<dbReference type="PANTHER" id="PTHR10795">
    <property type="entry name" value="PROPROTEIN CONVERTASE SUBTILISIN/KEXIN"/>
    <property type="match status" value="1"/>
</dbReference>
<dbReference type="EMBL" id="JANJYI010000007">
    <property type="protein sequence ID" value="KAK2642103.1"/>
    <property type="molecule type" value="Genomic_DNA"/>
</dbReference>
<reference evidence="4" key="1">
    <citation type="journal article" date="2023" name="Plant J.">
        <title>Genome sequences and population genomics provide insights into the demographic history, inbreeding, and mutation load of two 'living fossil' tree species of Dipteronia.</title>
        <authorList>
            <person name="Feng Y."/>
            <person name="Comes H.P."/>
            <person name="Chen J."/>
            <person name="Zhu S."/>
            <person name="Lu R."/>
            <person name="Zhang X."/>
            <person name="Li P."/>
            <person name="Qiu J."/>
            <person name="Olsen K.M."/>
            <person name="Qiu Y."/>
        </authorList>
    </citation>
    <scope>NUCLEOTIDE SEQUENCE</scope>
    <source>
        <strain evidence="4">KIB01</strain>
    </source>
</reference>
<evidence type="ECO:0000313" key="4">
    <source>
        <dbReference type="EMBL" id="KAK2642103.1"/>
    </source>
</evidence>